<keyword evidence="1" id="KW-1133">Transmembrane helix</keyword>
<feature type="transmembrane region" description="Helical" evidence="1">
    <location>
        <begin position="20"/>
        <end position="39"/>
    </location>
</feature>
<sequence length="98" mass="11056">MKKDNLDFGNWIDTHQNTAMLILGSALTSMGILMIIGAIKDWDWLYAPDGEYHHKWTMGQISRYLGRGTARICGIIGALFLFLPLGLMLVYSSLVKEH</sequence>
<evidence type="ECO:0000313" key="2">
    <source>
        <dbReference type="EMBL" id="SHL73726.1"/>
    </source>
</evidence>
<protein>
    <submittedName>
        <fullName evidence="2">Immunity protein 17</fullName>
    </submittedName>
</protein>
<proteinExistence type="predicted"/>
<dbReference type="InterPro" id="IPR029087">
    <property type="entry name" value="Imm17"/>
</dbReference>
<dbReference type="RefSeq" id="WP_209442820.1">
    <property type="nucleotide sequence ID" value="NZ_FRBT01000002.1"/>
</dbReference>
<feature type="transmembrane region" description="Helical" evidence="1">
    <location>
        <begin position="72"/>
        <end position="94"/>
    </location>
</feature>
<keyword evidence="3" id="KW-1185">Reference proteome</keyword>
<dbReference type="Proteomes" id="UP000184028">
    <property type="component" value="Unassembled WGS sequence"/>
</dbReference>
<dbReference type="AlphaFoldDB" id="A0A1M7D2K5"/>
<keyword evidence="1" id="KW-0812">Transmembrane</keyword>
<dbReference type="Pfam" id="PF15562">
    <property type="entry name" value="Imm17"/>
    <property type="match status" value="1"/>
</dbReference>
<accession>A0A1M7D2K5</accession>
<evidence type="ECO:0000313" key="3">
    <source>
        <dbReference type="Proteomes" id="UP000184028"/>
    </source>
</evidence>
<name>A0A1M7D2K5_9FLAO</name>
<gene>
    <name evidence="2" type="ORF">SAMN05444484_102401</name>
</gene>
<dbReference type="EMBL" id="FRBT01000002">
    <property type="protein sequence ID" value="SHL73726.1"/>
    <property type="molecule type" value="Genomic_DNA"/>
</dbReference>
<keyword evidence="1" id="KW-0472">Membrane</keyword>
<reference evidence="3" key="1">
    <citation type="submission" date="2016-11" db="EMBL/GenBank/DDBJ databases">
        <authorList>
            <person name="Varghese N."/>
            <person name="Submissions S."/>
        </authorList>
    </citation>
    <scope>NUCLEOTIDE SEQUENCE [LARGE SCALE GENOMIC DNA]</scope>
    <source>
        <strain evidence="3">DSM 24724</strain>
    </source>
</reference>
<evidence type="ECO:0000256" key="1">
    <source>
        <dbReference type="SAM" id="Phobius"/>
    </source>
</evidence>
<organism evidence="2 3">
    <name type="scientific">Flavobacterium chilense</name>
    <dbReference type="NCBI Taxonomy" id="946677"/>
    <lineage>
        <taxon>Bacteria</taxon>
        <taxon>Pseudomonadati</taxon>
        <taxon>Bacteroidota</taxon>
        <taxon>Flavobacteriia</taxon>
        <taxon>Flavobacteriales</taxon>
        <taxon>Flavobacteriaceae</taxon>
        <taxon>Flavobacterium</taxon>
    </lineage>
</organism>